<evidence type="ECO:0000313" key="3">
    <source>
        <dbReference type="Proteomes" id="UP001154282"/>
    </source>
</evidence>
<evidence type="ECO:0000256" key="1">
    <source>
        <dbReference type="SAM" id="MobiDB-lite"/>
    </source>
</evidence>
<feature type="region of interest" description="Disordered" evidence="1">
    <location>
        <begin position="72"/>
        <end position="110"/>
    </location>
</feature>
<reference evidence="2" key="1">
    <citation type="submission" date="2022-08" db="EMBL/GenBank/DDBJ databases">
        <authorList>
            <person name="Gutierrez-Valencia J."/>
        </authorList>
    </citation>
    <scope>NUCLEOTIDE SEQUENCE</scope>
</reference>
<feature type="non-terminal residue" evidence="2">
    <location>
        <position position="1"/>
    </location>
</feature>
<sequence length="110" mass="11383">IRTSAGLRIPGHTAVLGCNESVISISSNREPKDTVIGKMKSKGSQGKRAQAPIPSNNVLSVSEAECDDIGMDSSSAEEMEVEMDASTSKVAASDHIGSASTHINSPMPKG</sequence>
<dbReference type="AlphaFoldDB" id="A0AAV0P2T5"/>
<keyword evidence="3" id="KW-1185">Reference proteome</keyword>
<name>A0AAV0P2T5_9ROSI</name>
<organism evidence="2 3">
    <name type="scientific">Linum tenue</name>
    <dbReference type="NCBI Taxonomy" id="586396"/>
    <lineage>
        <taxon>Eukaryota</taxon>
        <taxon>Viridiplantae</taxon>
        <taxon>Streptophyta</taxon>
        <taxon>Embryophyta</taxon>
        <taxon>Tracheophyta</taxon>
        <taxon>Spermatophyta</taxon>
        <taxon>Magnoliopsida</taxon>
        <taxon>eudicotyledons</taxon>
        <taxon>Gunneridae</taxon>
        <taxon>Pentapetalae</taxon>
        <taxon>rosids</taxon>
        <taxon>fabids</taxon>
        <taxon>Malpighiales</taxon>
        <taxon>Linaceae</taxon>
        <taxon>Linum</taxon>
    </lineage>
</organism>
<evidence type="ECO:0000313" key="2">
    <source>
        <dbReference type="EMBL" id="CAI0465234.1"/>
    </source>
</evidence>
<accession>A0AAV0P2T5</accession>
<feature type="non-terminal residue" evidence="2">
    <location>
        <position position="110"/>
    </location>
</feature>
<dbReference type="Proteomes" id="UP001154282">
    <property type="component" value="Unassembled WGS sequence"/>
</dbReference>
<proteinExistence type="predicted"/>
<dbReference type="EMBL" id="CAMGYJ010000008">
    <property type="protein sequence ID" value="CAI0465234.1"/>
    <property type="molecule type" value="Genomic_DNA"/>
</dbReference>
<feature type="compositionally biased region" description="Acidic residues" evidence="1">
    <location>
        <begin position="72"/>
        <end position="83"/>
    </location>
</feature>
<feature type="region of interest" description="Disordered" evidence="1">
    <location>
        <begin position="30"/>
        <end position="53"/>
    </location>
</feature>
<protein>
    <submittedName>
        <fullName evidence="2">Uncharacterized protein</fullName>
    </submittedName>
</protein>
<gene>
    <name evidence="2" type="ORF">LITE_LOCUS36527</name>
</gene>
<comment type="caution">
    <text evidence="2">The sequence shown here is derived from an EMBL/GenBank/DDBJ whole genome shotgun (WGS) entry which is preliminary data.</text>
</comment>